<name>A0A4R8RIX1_COLTR</name>
<dbReference type="AlphaFoldDB" id="A0A4R8RIX1"/>
<comment type="similarity">
    <text evidence="1">Belongs to the methyltransferase superfamily. LaeA methyltransferase family.</text>
</comment>
<feature type="region of interest" description="Disordered" evidence="2">
    <location>
        <begin position="1"/>
        <end position="24"/>
    </location>
</feature>
<dbReference type="Proteomes" id="UP000295703">
    <property type="component" value="Unassembled WGS sequence"/>
</dbReference>
<keyword evidence="4" id="KW-1185">Reference proteome</keyword>
<dbReference type="CDD" id="cd02440">
    <property type="entry name" value="AdoMet_MTases"/>
    <property type="match status" value="1"/>
</dbReference>
<evidence type="ECO:0000313" key="3">
    <source>
        <dbReference type="EMBL" id="TDZ58267.1"/>
    </source>
</evidence>
<dbReference type="STRING" id="5466.A0A4R8RIX1"/>
<gene>
    <name evidence="3" type="primary">laeA-2</name>
    <name evidence="3" type="ORF">CTRI78_v005631</name>
</gene>
<dbReference type="InterPro" id="IPR029063">
    <property type="entry name" value="SAM-dependent_MTases_sf"/>
</dbReference>
<organism evidence="3 4">
    <name type="scientific">Colletotrichum trifolii</name>
    <dbReference type="NCBI Taxonomy" id="5466"/>
    <lineage>
        <taxon>Eukaryota</taxon>
        <taxon>Fungi</taxon>
        <taxon>Dikarya</taxon>
        <taxon>Ascomycota</taxon>
        <taxon>Pezizomycotina</taxon>
        <taxon>Sordariomycetes</taxon>
        <taxon>Hypocreomycetidae</taxon>
        <taxon>Glomerellales</taxon>
        <taxon>Glomerellaceae</taxon>
        <taxon>Colletotrichum</taxon>
        <taxon>Colletotrichum orbiculare species complex</taxon>
    </lineage>
</organism>
<dbReference type="GO" id="GO:0008168">
    <property type="term" value="F:methyltransferase activity"/>
    <property type="evidence" value="ECO:0007669"/>
    <property type="project" value="TreeGrafter"/>
</dbReference>
<dbReference type="EMBL" id="RYZW01000047">
    <property type="protein sequence ID" value="TDZ58267.1"/>
    <property type="molecule type" value="Genomic_DNA"/>
</dbReference>
<dbReference type="PANTHER" id="PTHR43591">
    <property type="entry name" value="METHYLTRANSFERASE"/>
    <property type="match status" value="1"/>
</dbReference>
<protein>
    <submittedName>
        <fullName evidence="3">Secondary metabolism regulator laeA</fullName>
    </submittedName>
</protein>
<proteinExistence type="inferred from homology"/>
<reference evidence="3 4" key="1">
    <citation type="submission" date="2018-12" db="EMBL/GenBank/DDBJ databases">
        <title>Genome sequence and assembly of Colletotrichum trifolii.</title>
        <authorList>
            <person name="Gan P."/>
            <person name="Shirasu K."/>
        </authorList>
    </citation>
    <scope>NUCLEOTIDE SEQUENCE [LARGE SCALE GENOMIC DNA]</scope>
    <source>
        <strain evidence="3 4">543-2</strain>
    </source>
</reference>
<evidence type="ECO:0000256" key="1">
    <source>
        <dbReference type="ARBA" id="ARBA00038158"/>
    </source>
</evidence>
<feature type="compositionally biased region" description="Acidic residues" evidence="2">
    <location>
        <begin position="1"/>
        <end position="18"/>
    </location>
</feature>
<dbReference type="Gene3D" id="3.40.50.150">
    <property type="entry name" value="Vaccinia Virus protein VP39"/>
    <property type="match status" value="1"/>
</dbReference>
<dbReference type="SUPFAM" id="SSF53335">
    <property type="entry name" value="S-adenosyl-L-methionine-dependent methyltransferases"/>
    <property type="match status" value="1"/>
</dbReference>
<dbReference type="PANTHER" id="PTHR43591:SF24">
    <property type="entry name" value="2-METHOXY-6-POLYPRENYL-1,4-BENZOQUINOL METHYLASE, MITOCHONDRIAL"/>
    <property type="match status" value="1"/>
</dbReference>
<dbReference type="Pfam" id="PF13489">
    <property type="entry name" value="Methyltransf_23"/>
    <property type="match status" value="1"/>
</dbReference>
<evidence type="ECO:0000256" key="2">
    <source>
        <dbReference type="SAM" id="MobiDB-lite"/>
    </source>
</evidence>
<evidence type="ECO:0000313" key="4">
    <source>
        <dbReference type="Proteomes" id="UP000295703"/>
    </source>
</evidence>
<comment type="caution">
    <text evidence="3">The sequence shown here is derived from an EMBL/GenBank/DDBJ whole genome shotgun (WGS) entry which is preliminary data.</text>
</comment>
<sequence>MDTDDSASEMEMDLDQSDLDSALGDDSASIRSLSLKSVAEEYEWKFGRRYHGFQPGTYSFPNDDLEQVRLEMIHHVFYRLLNDRLYLAPITTAGLEVLDIGTGTGEWAIQFADEHPEAALVVGNDLSPIQPSWSPANVRFMIDDVEMDWVEPQNYGYVHCRYMAGAIRDWTRLISQVFDNLEPGGWFEFQESENTLHSEDGTLSPDSPMVEMMEGLIKACDLLGRTMNPAPFMGRLLANIGFENVQEYRCKLPIGDWHQDPRLKEIGRLMAVNFVEGVEAFTASLFGDVLGWPQEDVKELNRDVVDAVERRDTHAMFDFVVVVGQKPNTAFS</sequence>
<accession>A0A4R8RIX1</accession>